<protein>
    <recommendedName>
        <fullName evidence="2">Protein argonaute N-terminal domain-containing protein</fullName>
    </recommendedName>
</protein>
<evidence type="ECO:0000313" key="4">
    <source>
        <dbReference type="Proteomes" id="UP001215598"/>
    </source>
</evidence>
<proteinExistence type="predicted"/>
<evidence type="ECO:0000313" key="3">
    <source>
        <dbReference type="EMBL" id="KAJ7750776.1"/>
    </source>
</evidence>
<reference evidence="3" key="1">
    <citation type="submission" date="2023-03" db="EMBL/GenBank/DDBJ databases">
        <title>Massive genome expansion in bonnet fungi (Mycena s.s.) driven by repeated elements and novel gene families across ecological guilds.</title>
        <authorList>
            <consortium name="Lawrence Berkeley National Laboratory"/>
            <person name="Harder C.B."/>
            <person name="Miyauchi S."/>
            <person name="Viragh M."/>
            <person name="Kuo A."/>
            <person name="Thoen E."/>
            <person name="Andreopoulos B."/>
            <person name="Lu D."/>
            <person name="Skrede I."/>
            <person name="Drula E."/>
            <person name="Henrissat B."/>
            <person name="Morin E."/>
            <person name="Kohler A."/>
            <person name="Barry K."/>
            <person name="LaButti K."/>
            <person name="Morin E."/>
            <person name="Salamov A."/>
            <person name="Lipzen A."/>
            <person name="Mereny Z."/>
            <person name="Hegedus B."/>
            <person name="Baldrian P."/>
            <person name="Stursova M."/>
            <person name="Weitz H."/>
            <person name="Taylor A."/>
            <person name="Grigoriev I.V."/>
            <person name="Nagy L.G."/>
            <person name="Martin F."/>
            <person name="Kauserud H."/>
        </authorList>
    </citation>
    <scope>NUCLEOTIDE SEQUENCE</scope>
    <source>
        <strain evidence="3">CBHHK182m</strain>
    </source>
</reference>
<organism evidence="3 4">
    <name type="scientific">Mycena metata</name>
    <dbReference type="NCBI Taxonomy" id="1033252"/>
    <lineage>
        <taxon>Eukaryota</taxon>
        <taxon>Fungi</taxon>
        <taxon>Dikarya</taxon>
        <taxon>Basidiomycota</taxon>
        <taxon>Agaricomycotina</taxon>
        <taxon>Agaricomycetes</taxon>
        <taxon>Agaricomycetidae</taxon>
        <taxon>Agaricales</taxon>
        <taxon>Marasmiineae</taxon>
        <taxon>Mycenaceae</taxon>
        <taxon>Mycena</taxon>
    </lineage>
</organism>
<name>A0AAD7IXQ6_9AGAR</name>
<dbReference type="AlphaFoldDB" id="A0AAD7IXQ6"/>
<dbReference type="Pfam" id="PF16486">
    <property type="entry name" value="ArgoN"/>
    <property type="match status" value="1"/>
</dbReference>
<comment type="caution">
    <text evidence="3">The sequence shown here is derived from an EMBL/GenBank/DDBJ whole genome shotgun (WGS) entry which is preliminary data.</text>
</comment>
<accession>A0AAD7IXQ6</accession>
<feature type="region of interest" description="Disordered" evidence="1">
    <location>
        <begin position="49"/>
        <end position="164"/>
    </location>
</feature>
<evidence type="ECO:0000259" key="2">
    <source>
        <dbReference type="Pfam" id="PF16486"/>
    </source>
</evidence>
<gene>
    <name evidence="3" type="ORF">B0H16DRAFT_1724299</name>
</gene>
<dbReference type="Proteomes" id="UP001215598">
    <property type="component" value="Unassembled WGS sequence"/>
</dbReference>
<feature type="domain" description="Protein argonaute N-terminal" evidence="2">
    <location>
        <begin position="188"/>
        <end position="274"/>
    </location>
</feature>
<feature type="compositionally biased region" description="Low complexity" evidence="1">
    <location>
        <begin position="128"/>
        <end position="154"/>
    </location>
</feature>
<dbReference type="EMBL" id="JARKIB010000064">
    <property type="protein sequence ID" value="KAJ7750776.1"/>
    <property type="molecule type" value="Genomic_DNA"/>
</dbReference>
<keyword evidence="4" id="KW-1185">Reference proteome</keyword>
<sequence>MTSGLVLSAYLLDGIKPSYLGRRYLPIERLALSPSYLLLLKSIQLQMHPNRSGRGRTQPPPDSHNTNIGRGAPLRGRSLGRGDPLPAADSHRGRGASPQGQRARGRGWRSASRGTDEAQAPLRGRGSHGASSRSRGSSSAGSASGSSVPPAASNPVPPAPAYREPAANVTTIGVRRREYGGVGEARRIEVNLFPTRVARKSVYEYEVPLLSRNFPTDARPGTTLSVRLMKELQNTIRPDIFDPPAVYDGDKKLYALVELDFGDTEGTFIVVIDTMAYTIRLTRTKGTIDTKCVFDQASFSSDLLKVYTPRTPL</sequence>
<dbReference type="InterPro" id="IPR032474">
    <property type="entry name" value="Argonaute_N"/>
</dbReference>
<evidence type="ECO:0000256" key="1">
    <source>
        <dbReference type="SAM" id="MobiDB-lite"/>
    </source>
</evidence>